<evidence type="ECO:0000256" key="1">
    <source>
        <dbReference type="SAM" id="MobiDB-lite"/>
    </source>
</evidence>
<sequence>MARGHKFIHHRIAKIKGKHSKWST</sequence>
<evidence type="ECO:0000313" key="3">
    <source>
        <dbReference type="Proteomes" id="UP000887013"/>
    </source>
</evidence>
<feature type="region of interest" description="Disordered" evidence="1">
    <location>
        <begin position="1"/>
        <end position="24"/>
    </location>
</feature>
<comment type="caution">
    <text evidence="2">The sequence shown here is derived from an EMBL/GenBank/DDBJ whole genome shotgun (WGS) entry which is preliminary data.</text>
</comment>
<dbReference type="Proteomes" id="UP000887013">
    <property type="component" value="Unassembled WGS sequence"/>
</dbReference>
<feature type="non-terminal residue" evidence="2">
    <location>
        <position position="24"/>
    </location>
</feature>
<reference evidence="2" key="1">
    <citation type="submission" date="2020-08" db="EMBL/GenBank/DDBJ databases">
        <title>Multicomponent nature underlies the extraordinary mechanical properties of spider dragline silk.</title>
        <authorList>
            <person name="Kono N."/>
            <person name="Nakamura H."/>
            <person name="Mori M."/>
            <person name="Yoshida Y."/>
            <person name="Ohtoshi R."/>
            <person name="Malay A.D."/>
            <person name="Moran D.A.P."/>
            <person name="Tomita M."/>
            <person name="Numata K."/>
            <person name="Arakawa K."/>
        </authorList>
    </citation>
    <scope>NUCLEOTIDE SEQUENCE</scope>
</reference>
<keyword evidence="3" id="KW-1185">Reference proteome</keyword>
<accession>A0A8X6QBM9</accession>
<organism evidence="2 3">
    <name type="scientific">Nephila pilipes</name>
    <name type="common">Giant wood spider</name>
    <name type="synonym">Nephila maculata</name>
    <dbReference type="NCBI Taxonomy" id="299642"/>
    <lineage>
        <taxon>Eukaryota</taxon>
        <taxon>Metazoa</taxon>
        <taxon>Ecdysozoa</taxon>
        <taxon>Arthropoda</taxon>
        <taxon>Chelicerata</taxon>
        <taxon>Arachnida</taxon>
        <taxon>Araneae</taxon>
        <taxon>Araneomorphae</taxon>
        <taxon>Entelegynae</taxon>
        <taxon>Araneoidea</taxon>
        <taxon>Nephilidae</taxon>
        <taxon>Nephila</taxon>
    </lineage>
</organism>
<dbReference type="AlphaFoldDB" id="A0A8X6QBM9"/>
<name>A0A8X6QBM9_NEPPI</name>
<proteinExistence type="predicted"/>
<protein>
    <submittedName>
        <fullName evidence="2">Uncharacterized protein</fullName>
    </submittedName>
</protein>
<gene>
    <name evidence="2" type="ORF">NPIL_394051</name>
</gene>
<dbReference type="EMBL" id="BMAW01078218">
    <property type="protein sequence ID" value="GFU10103.1"/>
    <property type="molecule type" value="Genomic_DNA"/>
</dbReference>
<evidence type="ECO:0000313" key="2">
    <source>
        <dbReference type="EMBL" id="GFU10103.1"/>
    </source>
</evidence>